<evidence type="ECO:0000256" key="3">
    <source>
        <dbReference type="ARBA" id="ARBA00023163"/>
    </source>
</evidence>
<gene>
    <name evidence="5" type="ORF">LVIROSA_LOCUS33147</name>
</gene>
<dbReference type="AlphaFoldDB" id="A0AAU9PBL9"/>
<dbReference type="GO" id="GO:0005634">
    <property type="term" value="C:nucleus"/>
    <property type="evidence" value="ECO:0007669"/>
    <property type="project" value="UniProtKB-SubCell"/>
</dbReference>
<sequence>MGDRDFQQTLGDLLETKSKCMKDSSKNLSWKKVMEAQVKKTWLGGWKTKIRRCPTRNNTLKMRKRQRVRRAGSHRGSRRATTMVIERKVRTLKKLIPNGESSIGLDGLFIETAEYITNLQRRVRIMQAVVDALSCAE</sequence>
<evidence type="ECO:0000313" key="5">
    <source>
        <dbReference type="EMBL" id="CAH1447545.1"/>
    </source>
</evidence>
<evidence type="ECO:0000256" key="1">
    <source>
        <dbReference type="ARBA" id="ARBA00004123"/>
    </source>
</evidence>
<keyword evidence="2" id="KW-0805">Transcription regulation</keyword>
<dbReference type="InterPro" id="IPR044549">
    <property type="entry name" value="bHLH_AtIBH1-like"/>
</dbReference>
<evidence type="ECO:0008006" key="7">
    <source>
        <dbReference type="Google" id="ProtNLM"/>
    </source>
</evidence>
<organism evidence="5 6">
    <name type="scientific">Lactuca virosa</name>
    <dbReference type="NCBI Taxonomy" id="75947"/>
    <lineage>
        <taxon>Eukaryota</taxon>
        <taxon>Viridiplantae</taxon>
        <taxon>Streptophyta</taxon>
        <taxon>Embryophyta</taxon>
        <taxon>Tracheophyta</taxon>
        <taxon>Spermatophyta</taxon>
        <taxon>Magnoliopsida</taxon>
        <taxon>eudicotyledons</taxon>
        <taxon>Gunneridae</taxon>
        <taxon>Pentapetalae</taxon>
        <taxon>asterids</taxon>
        <taxon>campanulids</taxon>
        <taxon>Asterales</taxon>
        <taxon>Asteraceae</taxon>
        <taxon>Cichorioideae</taxon>
        <taxon>Cichorieae</taxon>
        <taxon>Lactucinae</taxon>
        <taxon>Lactuca</taxon>
    </lineage>
</organism>
<dbReference type="InterPro" id="IPR044660">
    <property type="entry name" value="IBH1-like"/>
</dbReference>
<dbReference type="EMBL" id="CAKMRJ010005523">
    <property type="protein sequence ID" value="CAH1447545.1"/>
    <property type="molecule type" value="Genomic_DNA"/>
</dbReference>
<proteinExistence type="predicted"/>
<comment type="caution">
    <text evidence="5">The sequence shown here is derived from an EMBL/GenBank/DDBJ whole genome shotgun (WGS) entry which is preliminary data.</text>
</comment>
<protein>
    <recommendedName>
        <fullName evidence="7">BHLH domain-containing protein</fullName>
    </recommendedName>
</protein>
<evidence type="ECO:0000313" key="6">
    <source>
        <dbReference type="Proteomes" id="UP001157418"/>
    </source>
</evidence>
<accession>A0AAU9PBL9</accession>
<evidence type="ECO:0000256" key="2">
    <source>
        <dbReference type="ARBA" id="ARBA00023015"/>
    </source>
</evidence>
<reference evidence="5 6" key="1">
    <citation type="submission" date="2022-01" db="EMBL/GenBank/DDBJ databases">
        <authorList>
            <person name="Xiong W."/>
            <person name="Schranz E."/>
        </authorList>
    </citation>
    <scope>NUCLEOTIDE SEQUENCE [LARGE SCALE GENOMIC DNA]</scope>
</reference>
<dbReference type="PANTHER" id="PTHR33124:SF39">
    <property type="entry name" value="TRANSCRIPTION FACTOR UPBEAT1"/>
    <property type="match status" value="1"/>
</dbReference>
<dbReference type="CDD" id="cd11444">
    <property type="entry name" value="bHLH_AtIBH1_like"/>
    <property type="match status" value="1"/>
</dbReference>
<evidence type="ECO:0000256" key="4">
    <source>
        <dbReference type="ARBA" id="ARBA00023242"/>
    </source>
</evidence>
<dbReference type="PANTHER" id="PTHR33124">
    <property type="entry name" value="TRANSCRIPTION FACTOR IBH1-LIKE 1"/>
    <property type="match status" value="1"/>
</dbReference>
<keyword evidence="6" id="KW-1185">Reference proteome</keyword>
<keyword evidence="4" id="KW-0539">Nucleus</keyword>
<keyword evidence="3" id="KW-0804">Transcription</keyword>
<comment type="subcellular location">
    <subcellularLocation>
        <location evidence="1">Nucleus</location>
    </subcellularLocation>
</comment>
<name>A0AAU9PBL9_9ASTR</name>
<dbReference type="GO" id="GO:0006355">
    <property type="term" value="P:regulation of DNA-templated transcription"/>
    <property type="evidence" value="ECO:0007669"/>
    <property type="project" value="InterPro"/>
</dbReference>
<dbReference type="Proteomes" id="UP001157418">
    <property type="component" value="Unassembled WGS sequence"/>
</dbReference>